<accession>A0ABS6WBX7</accession>
<keyword evidence="1" id="KW-0812">Transmembrane</keyword>
<comment type="caution">
    <text evidence="2">The sequence shown here is derived from an EMBL/GenBank/DDBJ whole genome shotgun (WGS) entry which is preliminary data.</text>
</comment>
<keyword evidence="1" id="KW-1133">Transmembrane helix</keyword>
<feature type="transmembrane region" description="Helical" evidence="1">
    <location>
        <begin position="12"/>
        <end position="42"/>
    </location>
</feature>
<keyword evidence="1" id="KW-0472">Membrane</keyword>
<reference evidence="2 3" key="1">
    <citation type="submission" date="2021-05" db="EMBL/GenBank/DDBJ databases">
        <title>Phylogenetic classification of ten novel species belonging to the genus Bifidobacterium comprising B. colchicus sp. nov., B. abeli sp. nov., B. bicoloris sp. nov., B. guerezis sp. nov., B. rosaliae sp. nov., B. santillanensis sp. nov., B. argentati sp. nov., B. amazzoni sp. nov., B. pluviali sp. nov., and B. pinnaculum sp. nov.</title>
        <authorList>
            <person name="Lugli G.A."/>
            <person name="Ruiz Garcia L."/>
            <person name="Margolles A."/>
            <person name="Ventura M."/>
        </authorList>
    </citation>
    <scope>NUCLEOTIDE SEQUENCE [LARGE SCALE GENOMIC DNA]</scope>
    <source>
        <strain evidence="2 3">6T3</strain>
    </source>
</reference>
<keyword evidence="3" id="KW-1185">Reference proteome</keyword>
<sequence>MLRWLYKALFCLLVWPALVVFAAVGLWGLFVVGCLCAGMVVLDVPERVGRRMNGGAR</sequence>
<evidence type="ECO:0000313" key="3">
    <source>
        <dbReference type="Proteomes" id="UP000812844"/>
    </source>
</evidence>
<proteinExistence type="predicted"/>
<dbReference type="Proteomes" id="UP000812844">
    <property type="component" value="Unassembled WGS sequence"/>
</dbReference>
<name>A0ABS6WBX7_9BIFI</name>
<dbReference type="PROSITE" id="PS51257">
    <property type="entry name" value="PROKAR_LIPOPROTEIN"/>
    <property type="match status" value="1"/>
</dbReference>
<gene>
    <name evidence="2" type="ORF">KIH73_10715</name>
</gene>
<evidence type="ECO:0000313" key="2">
    <source>
        <dbReference type="EMBL" id="MBW3083812.1"/>
    </source>
</evidence>
<dbReference type="RefSeq" id="WP_219083365.1">
    <property type="nucleotide sequence ID" value="NZ_JAHBBD010000047.1"/>
</dbReference>
<protein>
    <submittedName>
        <fullName evidence="2">Uncharacterized protein</fullName>
    </submittedName>
</protein>
<dbReference type="EMBL" id="JAHBBD010000047">
    <property type="protein sequence ID" value="MBW3083812.1"/>
    <property type="molecule type" value="Genomic_DNA"/>
</dbReference>
<organism evidence="2 3">
    <name type="scientific">Bifidobacterium phasiani</name>
    <dbReference type="NCBI Taxonomy" id="2834431"/>
    <lineage>
        <taxon>Bacteria</taxon>
        <taxon>Bacillati</taxon>
        <taxon>Actinomycetota</taxon>
        <taxon>Actinomycetes</taxon>
        <taxon>Bifidobacteriales</taxon>
        <taxon>Bifidobacteriaceae</taxon>
        <taxon>Bifidobacterium</taxon>
    </lineage>
</organism>
<evidence type="ECO:0000256" key="1">
    <source>
        <dbReference type="SAM" id="Phobius"/>
    </source>
</evidence>